<evidence type="ECO:0000256" key="1">
    <source>
        <dbReference type="ARBA" id="ARBA00001917"/>
    </source>
</evidence>
<feature type="compositionally biased region" description="Gly residues" evidence="6">
    <location>
        <begin position="17"/>
        <end position="26"/>
    </location>
</feature>
<protein>
    <submittedName>
        <fullName evidence="8">Alpha-hydroxy acid oxidase</fullName>
        <ecNumber evidence="8">1.-.-.-</ecNumber>
    </submittedName>
</protein>
<keyword evidence="9" id="KW-1185">Reference proteome</keyword>
<reference evidence="8 9" key="1">
    <citation type="submission" date="2024-06" db="EMBL/GenBank/DDBJ databases">
        <title>The Natural Products Discovery Center: Release of the First 8490 Sequenced Strains for Exploring Actinobacteria Biosynthetic Diversity.</title>
        <authorList>
            <person name="Kalkreuter E."/>
            <person name="Kautsar S.A."/>
            <person name="Yang D."/>
            <person name="Bader C.D."/>
            <person name="Teijaro C.N."/>
            <person name="Fluegel L."/>
            <person name="Davis C.M."/>
            <person name="Simpson J.R."/>
            <person name="Lauterbach L."/>
            <person name="Steele A.D."/>
            <person name="Gui C."/>
            <person name="Meng S."/>
            <person name="Li G."/>
            <person name="Viehrig K."/>
            <person name="Ye F."/>
            <person name="Su P."/>
            <person name="Kiefer A.F."/>
            <person name="Nichols A."/>
            <person name="Cepeda A.J."/>
            <person name="Yan W."/>
            <person name="Fan B."/>
            <person name="Jiang Y."/>
            <person name="Adhikari A."/>
            <person name="Zheng C.-J."/>
            <person name="Schuster L."/>
            <person name="Cowan T.M."/>
            <person name="Smanski M.J."/>
            <person name="Chevrette M.G."/>
            <person name="De Carvalho L.P.S."/>
            <person name="Shen B."/>
        </authorList>
    </citation>
    <scope>NUCLEOTIDE SEQUENCE [LARGE SCALE GENOMIC DNA]</scope>
    <source>
        <strain evidence="8 9">NPDC049344</strain>
    </source>
</reference>
<keyword evidence="2" id="KW-0285">Flavoprotein</keyword>
<dbReference type="PIRSF" id="PIRSF000138">
    <property type="entry name" value="Al-hdrx_acd_dh"/>
    <property type="match status" value="1"/>
</dbReference>
<dbReference type="Proteomes" id="UP001552521">
    <property type="component" value="Unassembled WGS sequence"/>
</dbReference>
<dbReference type="PROSITE" id="PS00557">
    <property type="entry name" value="FMN_HYDROXY_ACID_DH_1"/>
    <property type="match status" value="1"/>
</dbReference>
<keyword evidence="4 8" id="KW-0560">Oxidoreductase</keyword>
<accession>A0ABV3HNT5</accession>
<dbReference type="InterPro" id="IPR000262">
    <property type="entry name" value="FMN-dep_DH"/>
</dbReference>
<dbReference type="InterPro" id="IPR008259">
    <property type="entry name" value="FMN_hydac_DH_AS"/>
</dbReference>
<comment type="caution">
    <text evidence="8">The sequence shown here is derived from an EMBL/GenBank/DDBJ whole genome shotgun (WGS) entry which is preliminary data.</text>
</comment>
<evidence type="ECO:0000313" key="9">
    <source>
        <dbReference type="Proteomes" id="UP001552521"/>
    </source>
</evidence>
<evidence type="ECO:0000313" key="8">
    <source>
        <dbReference type="EMBL" id="MEV4680230.1"/>
    </source>
</evidence>
<dbReference type="Pfam" id="PF01070">
    <property type="entry name" value="FMN_dh"/>
    <property type="match status" value="1"/>
</dbReference>
<dbReference type="SUPFAM" id="SSF51395">
    <property type="entry name" value="FMN-linked oxidoreductases"/>
    <property type="match status" value="1"/>
</dbReference>
<feature type="compositionally biased region" description="Low complexity" evidence="6">
    <location>
        <begin position="27"/>
        <end position="46"/>
    </location>
</feature>
<evidence type="ECO:0000256" key="4">
    <source>
        <dbReference type="ARBA" id="ARBA00023002"/>
    </source>
</evidence>
<dbReference type="CDD" id="cd02809">
    <property type="entry name" value="alpha_hydroxyacid_oxid_FMN"/>
    <property type="match status" value="1"/>
</dbReference>
<feature type="region of interest" description="Disordered" evidence="6">
    <location>
        <begin position="1"/>
        <end position="46"/>
    </location>
</feature>
<dbReference type="RefSeq" id="WP_364588673.1">
    <property type="nucleotide sequence ID" value="NZ_JBFAQK010000004.1"/>
</dbReference>
<dbReference type="EMBL" id="JBFAQK010000004">
    <property type="protein sequence ID" value="MEV4680230.1"/>
    <property type="molecule type" value="Genomic_DNA"/>
</dbReference>
<dbReference type="PANTHER" id="PTHR10578:SF107">
    <property type="entry name" value="2-HYDROXYACID OXIDASE 1"/>
    <property type="match status" value="1"/>
</dbReference>
<feature type="domain" description="FMN hydroxy acid dehydrogenase" evidence="7">
    <location>
        <begin position="51"/>
        <end position="393"/>
    </location>
</feature>
<evidence type="ECO:0000256" key="2">
    <source>
        <dbReference type="ARBA" id="ARBA00022630"/>
    </source>
</evidence>
<dbReference type="EC" id="1.-.-.-" evidence="8"/>
<dbReference type="PROSITE" id="PS51349">
    <property type="entry name" value="FMN_HYDROXY_ACID_DH_2"/>
    <property type="match status" value="1"/>
</dbReference>
<dbReference type="InterPro" id="IPR037396">
    <property type="entry name" value="FMN_HAD"/>
</dbReference>
<evidence type="ECO:0000256" key="5">
    <source>
        <dbReference type="ARBA" id="ARBA00024042"/>
    </source>
</evidence>
<dbReference type="InterPro" id="IPR012133">
    <property type="entry name" value="Alpha-hydoxy_acid_DH_FMN"/>
</dbReference>
<name>A0ABV3HNT5_9ACTN</name>
<dbReference type="GO" id="GO:0016491">
    <property type="term" value="F:oxidoreductase activity"/>
    <property type="evidence" value="ECO:0007669"/>
    <property type="project" value="UniProtKB-KW"/>
</dbReference>
<evidence type="ECO:0000256" key="6">
    <source>
        <dbReference type="SAM" id="MobiDB-lite"/>
    </source>
</evidence>
<proteinExistence type="inferred from homology"/>
<sequence>MTANTAGPADSVASGSSGSGSSGSGSVGSHPSGSGSVAAGPSGSVAVGGAASTAPVTAAPGLEQRAKAVLPGAAYEFYAAGADEHISASEATDAWRARRLLPRVLRDVSSVDTGLELFGSSLALPVLAAPTAFHRMAHDEGEVATAAGVAAAGSLMVLSSRATRHPEDVAVAAGPWWYQVYWLRDRDVTRRQVERATAAGARALVLTVDAPYVPPRTTAPLPLPRDDELCRSVGAGTRLPGWEQDPSVGPGTISELRRMSGLPVLVKGVMRADDAEACVAAGAAGVIVSNHGGRQLDRAAATADVLPSVVRAVGDRVPVLVDGGIRTGTDVLVALALGARAVLTGRPVLWALAVDGAEGVSGLLDSYRRQLSTAMALAGAARLSEVGPDLLHS</sequence>
<organism evidence="8 9">
    <name type="scientific">Streptomyces kurssanovii</name>
    <dbReference type="NCBI Taxonomy" id="67312"/>
    <lineage>
        <taxon>Bacteria</taxon>
        <taxon>Bacillati</taxon>
        <taxon>Actinomycetota</taxon>
        <taxon>Actinomycetes</taxon>
        <taxon>Kitasatosporales</taxon>
        <taxon>Streptomycetaceae</taxon>
        <taxon>Streptomyces</taxon>
    </lineage>
</organism>
<dbReference type="PANTHER" id="PTHR10578">
    <property type="entry name" value="S -2-HYDROXY-ACID OXIDASE-RELATED"/>
    <property type="match status" value="1"/>
</dbReference>
<feature type="compositionally biased region" description="Low complexity" evidence="6">
    <location>
        <begin position="1"/>
        <end position="16"/>
    </location>
</feature>
<comment type="similarity">
    <text evidence="5">Belongs to the FMN-dependent alpha-hydroxy acid dehydrogenase family.</text>
</comment>
<keyword evidence="3" id="KW-0288">FMN</keyword>
<dbReference type="InterPro" id="IPR013785">
    <property type="entry name" value="Aldolase_TIM"/>
</dbReference>
<comment type="cofactor">
    <cofactor evidence="1">
        <name>FMN</name>
        <dbReference type="ChEBI" id="CHEBI:58210"/>
    </cofactor>
</comment>
<evidence type="ECO:0000256" key="3">
    <source>
        <dbReference type="ARBA" id="ARBA00022643"/>
    </source>
</evidence>
<dbReference type="Gene3D" id="3.20.20.70">
    <property type="entry name" value="Aldolase class I"/>
    <property type="match status" value="1"/>
</dbReference>
<evidence type="ECO:0000259" key="7">
    <source>
        <dbReference type="PROSITE" id="PS51349"/>
    </source>
</evidence>
<gene>
    <name evidence="8" type="ORF">AB0K36_05495</name>
</gene>